<keyword evidence="1" id="KW-1133">Transmembrane helix</keyword>
<dbReference type="AlphaFoldDB" id="C6SY79"/>
<evidence type="ECO:0000313" key="2">
    <source>
        <dbReference type="EMBL" id="ACU14202.1"/>
    </source>
</evidence>
<evidence type="ECO:0000256" key="1">
    <source>
        <dbReference type="SAM" id="Phobius"/>
    </source>
</evidence>
<feature type="transmembrane region" description="Helical" evidence="1">
    <location>
        <begin position="27"/>
        <end position="44"/>
    </location>
</feature>
<keyword evidence="1" id="KW-0472">Membrane</keyword>
<reference evidence="2" key="1">
    <citation type="submission" date="2009-08" db="EMBL/GenBank/DDBJ databases">
        <authorList>
            <person name="Cheung F."/>
            <person name="Xiao Y."/>
            <person name="Chan A."/>
            <person name="Moskal W."/>
            <person name="Town C.D."/>
        </authorList>
    </citation>
    <scope>NUCLEOTIDE SEQUENCE</scope>
</reference>
<sequence length="113" mass="13312">MCRLQWPHANYKIIATYADHFLCELQLSHRPLTFLIIMALSFLARSSDRIFRSKFFWAKTRFSEFLIWNLCSCFIILSIPLDCILRCINPNAASKFPPMTFTLMPLHCWSCCI</sequence>
<dbReference type="EMBL" id="BT090126">
    <property type="protein sequence ID" value="ACU14202.1"/>
    <property type="molecule type" value="mRNA"/>
</dbReference>
<name>C6SY79_SOYBN</name>
<protein>
    <submittedName>
        <fullName evidence="2">Uncharacterized protein</fullName>
    </submittedName>
</protein>
<feature type="transmembrane region" description="Helical" evidence="1">
    <location>
        <begin position="65"/>
        <end position="81"/>
    </location>
</feature>
<keyword evidence="1" id="KW-0812">Transmembrane</keyword>
<accession>C6SY79</accession>
<proteinExistence type="evidence at transcript level"/>
<organism evidence="2">
    <name type="scientific">Glycine max</name>
    <name type="common">Soybean</name>
    <name type="synonym">Glycine hispida</name>
    <dbReference type="NCBI Taxonomy" id="3847"/>
    <lineage>
        <taxon>Eukaryota</taxon>
        <taxon>Viridiplantae</taxon>
        <taxon>Streptophyta</taxon>
        <taxon>Embryophyta</taxon>
        <taxon>Tracheophyta</taxon>
        <taxon>Spermatophyta</taxon>
        <taxon>Magnoliopsida</taxon>
        <taxon>eudicotyledons</taxon>
        <taxon>Gunneridae</taxon>
        <taxon>Pentapetalae</taxon>
        <taxon>rosids</taxon>
        <taxon>fabids</taxon>
        <taxon>Fabales</taxon>
        <taxon>Fabaceae</taxon>
        <taxon>Papilionoideae</taxon>
        <taxon>50 kb inversion clade</taxon>
        <taxon>NPAAA clade</taxon>
        <taxon>indigoferoid/millettioid clade</taxon>
        <taxon>Phaseoleae</taxon>
        <taxon>Glycine</taxon>
        <taxon>Glycine subgen. Soja</taxon>
    </lineage>
</organism>